<name>A0ACB9J1P2_9ASTR</name>
<organism evidence="1 2">
    <name type="scientific">Smallanthus sonchifolius</name>
    <dbReference type="NCBI Taxonomy" id="185202"/>
    <lineage>
        <taxon>Eukaryota</taxon>
        <taxon>Viridiplantae</taxon>
        <taxon>Streptophyta</taxon>
        <taxon>Embryophyta</taxon>
        <taxon>Tracheophyta</taxon>
        <taxon>Spermatophyta</taxon>
        <taxon>Magnoliopsida</taxon>
        <taxon>eudicotyledons</taxon>
        <taxon>Gunneridae</taxon>
        <taxon>Pentapetalae</taxon>
        <taxon>asterids</taxon>
        <taxon>campanulids</taxon>
        <taxon>Asterales</taxon>
        <taxon>Asteraceae</taxon>
        <taxon>Asteroideae</taxon>
        <taxon>Heliantheae alliance</taxon>
        <taxon>Millerieae</taxon>
        <taxon>Smallanthus</taxon>
    </lineage>
</organism>
<evidence type="ECO:0000313" key="1">
    <source>
        <dbReference type="EMBL" id="KAI3813671.1"/>
    </source>
</evidence>
<gene>
    <name evidence="1" type="ORF">L1987_18400</name>
</gene>
<comment type="caution">
    <text evidence="1">The sequence shown here is derived from an EMBL/GenBank/DDBJ whole genome shotgun (WGS) entry which is preliminary data.</text>
</comment>
<reference evidence="1 2" key="2">
    <citation type="journal article" date="2022" name="Mol. Ecol. Resour.">
        <title>The genomes of chicory, endive, great burdock and yacon provide insights into Asteraceae paleo-polyploidization history and plant inulin production.</title>
        <authorList>
            <person name="Fan W."/>
            <person name="Wang S."/>
            <person name="Wang H."/>
            <person name="Wang A."/>
            <person name="Jiang F."/>
            <person name="Liu H."/>
            <person name="Zhao H."/>
            <person name="Xu D."/>
            <person name="Zhang Y."/>
        </authorList>
    </citation>
    <scope>NUCLEOTIDE SEQUENCE [LARGE SCALE GENOMIC DNA]</scope>
    <source>
        <strain evidence="2">cv. Yunnan</strain>
        <tissue evidence="1">Leaves</tissue>
    </source>
</reference>
<accession>A0ACB9J1P2</accession>
<protein>
    <submittedName>
        <fullName evidence="1">Uncharacterized protein</fullName>
    </submittedName>
</protein>
<sequence>MVVDRRTMCGKTCNGSLGTTVMVRRKAGGGRCGLWSHDSGVKRRARECCSARVCPTRKTMVVHGGGRIAVQGGMDEGNDDDRMMVLDEGDKDDGQLLIVDSWSYSEDLESD</sequence>
<dbReference type="EMBL" id="CM042023">
    <property type="protein sequence ID" value="KAI3813671.1"/>
    <property type="molecule type" value="Genomic_DNA"/>
</dbReference>
<dbReference type="Proteomes" id="UP001056120">
    <property type="component" value="Linkage Group LG06"/>
</dbReference>
<proteinExistence type="predicted"/>
<keyword evidence="2" id="KW-1185">Reference proteome</keyword>
<evidence type="ECO:0000313" key="2">
    <source>
        <dbReference type="Proteomes" id="UP001056120"/>
    </source>
</evidence>
<reference evidence="2" key="1">
    <citation type="journal article" date="2022" name="Mol. Ecol. Resour.">
        <title>The genomes of chicory, endive, great burdock and yacon provide insights into Asteraceae palaeo-polyploidization history and plant inulin production.</title>
        <authorList>
            <person name="Fan W."/>
            <person name="Wang S."/>
            <person name="Wang H."/>
            <person name="Wang A."/>
            <person name="Jiang F."/>
            <person name="Liu H."/>
            <person name="Zhao H."/>
            <person name="Xu D."/>
            <person name="Zhang Y."/>
        </authorList>
    </citation>
    <scope>NUCLEOTIDE SEQUENCE [LARGE SCALE GENOMIC DNA]</scope>
    <source>
        <strain evidence="2">cv. Yunnan</strain>
    </source>
</reference>